<feature type="site" description="Important for catalytic activity, responsible for pKa modulation of the active site Glu and correct orientation of both the proton donor and substrate" evidence="6">
    <location>
        <position position="167"/>
    </location>
</feature>
<dbReference type="PANTHER" id="PTHR43817:SF1">
    <property type="entry name" value="HYDROLASE, FAMILY 43, PUTATIVE (AFU_ORTHOLOGUE AFUA_3G01660)-RELATED"/>
    <property type="match status" value="1"/>
</dbReference>
<protein>
    <submittedName>
        <fullName evidence="9">Glycosyl hydrolase family 43</fullName>
    </submittedName>
</protein>
<comment type="similarity">
    <text evidence="1 7">Belongs to the glycosyl hydrolase 43 family.</text>
</comment>
<dbReference type="PROSITE" id="PS51257">
    <property type="entry name" value="PROKAR_LIPOPROTEIN"/>
    <property type="match status" value="1"/>
</dbReference>
<dbReference type="PIRSF" id="PIRSF025414">
    <property type="entry name" value="Alpha-L-arabinofuranosidase"/>
    <property type="match status" value="1"/>
</dbReference>
<proteinExistence type="inferred from homology"/>
<dbReference type="KEGG" id="hyj:FHG12_05905"/>
<evidence type="ECO:0000256" key="4">
    <source>
        <dbReference type="ARBA" id="ARBA00023295"/>
    </source>
</evidence>
<dbReference type="Proteomes" id="UP000305398">
    <property type="component" value="Chromosome"/>
</dbReference>
<dbReference type="InterPro" id="IPR023296">
    <property type="entry name" value="Glyco_hydro_beta-prop_sf"/>
</dbReference>
<feature type="active site" description="Proton acceptor" evidence="5">
    <location>
        <position position="54"/>
    </location>
</feature>
<dbReference type="GO" id="GO:0005975">
    <property type="term" value="P:carbohydrate metabolic process"/>
    <property type="evidence" value="ECO:0007669"/>
    <property type="project" value="InterPro"/>
</dbReference>
<dbReference type="SUPFAM" id="SSF75005">
    <property type="entry name" value="Arabinanase/levansucrase/invertase"/>
    <property type="match status" value="1"/>
</dbReference>
<dbReference type="AlphaFoldDB" id="A0A5B7ZXF6"/>
<evidence type="ECO:0000256" key="5">
    <source>
        <dbReference type="PIRSR" id="PIRSR606710-1"/>
    </source>
</evidence>
<dbReference type="Pfam" id="PF04616">
    <property type="entry name" value="Glyco_hydro_43"/>
    <property type="match status" value="1"/>
</dbReference>
<feature type="signal peptide" evidence="8">
    <location>
        <begin position="1"/>
        <end position="24"/>
    </location>
</feature>
<dbReference type="Gene3D" id="2.115.10.20">
    <property type="entry name" value="Glycosyl hydrolase domain, family 43"/>
    <property type="match status" value="1"/>
</dbReference>
<gene>
    <name evidence="9" type="ORF">FHG12_05905</name>
</gene>
<accession>A0A5B7ZXF6</accession>
<feature type="chain" id="PRO_5022773791" evidence="8">
    <location>
        <begin position="25"/>
        <end position="356"/>
    </location>
</feature>
<keyword evidence="10" id="KW-1185">Reference proteome</keyword>
<evidence type="ECO:0000256" key="7">
    <source>
        <dbReference type="RuleBase" id="RU361187"/>
    </source>
</evidence>
<evidence type="ECO:0000313" key="9">
    <source>
        <dbReference type="EMBL" id="QDA59668.1"/>
    </source>
</evidence>
<evidence type="ECO:0000256" key="3">
    <source>
        <dbReference type="ARBA" id="ARBA00022801"/>
    </source>
</evidence>
<dbReference type="InterPro" id="IPR006710">
    <property type="entry name" value="Glyco_hydro_43"/>
</dbReference>
<organism evidence="9 10">
    <name type="scientific">Hymenobacter jejuensis</name>
    <dbReference type="NCBI Taxonomy" id="2502781"/>
    <lineage>
        <taxon>Bacteria</taxon>
        <taxon>Pseudomonadati</taxon>
        <taxon>Bacteroidota</taxon>
        <taxon>Cytophagia</taxon>
        <taxon>Cytophagales</taxon>
        <taxon>Hymenobacteraceae</taxon>
        <taxon>Hymenobacter</taxon>
    </lineage>
</organism>
<dbReference type="InterPro" id="IPR016828">
    <property type="entry name" value="Alpha-L-arabinofuranosidase"/>
</dbReference>
<reference evidence="9 10" key="1">
    <citation type="submission" date="2019-06" db="EMBL/GenBank/DDBJ databases">
        <authorList>
            <person name="Srinivasan S."/>
        </authorList>
    </citation>
    <scope>NUCLEOTIDE SEQUENCE [LARGE SCALE GENOMIC DNA]</scope>
    <source>
        <strain evidence="9 10">17J68-5</strain>
    </source>
</reference>
<dbReference type="PANTHER" id="PTHR43817">
    <property type="entry name" value="GLYCOSYL HYDROLASE"/>
    <property type="match status" value="1"/>
</dbReference>
<dbReference type="RefSeq" id="WP_139514848.1">
    <property type="nucleotide sequence ID" value="NZ_CP040896.1"/>
</dbReference>
<dbReference type="OrthoDB" id="177947at2"/>
<evidence type="ECO:0000256" key="1">
    <source>
        <dbReference type="ARBA" id="ARBA00009865"/>
    </source>
</evidence>
<keyword evidence="2 8" id="KW-0732">Signal</keyword>
<evidence type="ECO:0000256" key="2">
    <source>
        <dbReference type="ARBA" id="ARBA00022729"/>
    </source>
</evidence>
<evidence type="ECO:0000256" key="8">
    <source>
        <dbReference type="SAM" id="SignalP"/>
    </source>
</evidence>
<dbReference type="GO" id="GO:0004553">
    <property type="term" value="F:hydrolase activity, hydrolyzing O-glycosyl compounds"/>
    <property type="evidence" value="ECO:0007669"/>
    <property type="project" value="InterPro"/>
</dbReference>
<keyword evidence="4 7" id="KW-0326">Glycosidase</keyword>
<dbReference type="CDD" id="cd18820">
    <property type="entry name" value="GH43_LbAraf43-like"/>
    <property type="match status" value="1"/>
</dbReference>
<keyword evidence="3 7" id="KW-0378">Hydrolase</keyword>
<evidence type="ECO:0000313" key="10">
    <source>
        <dbReference type="Proteomes" id="UP000305398"/>
    </source>
</evidence>
<dbReference type="EMBL" id="CP040896">
    <property type="protein sequence ID" value="QDA59668.1"/>
    <property type="molecule type" value="Genomic_DNA"/>
</dbReference>
<sequence>MIFIHRSWRLVAVALLLASASCKKTNPGGTPTPVTPPVVRSTQFKNPLLSSGPDPWVYQKDGYYYYMNTTGGDLQLRKTAKMSELNSAFSKVIWSPPTSGPNSKDVWAPEIHFLDGKWYVYFTAGPGNCCGGQRTWVLENTAADPTTGTWVEKGRIYNPTEDYWAIDGTVMEQNGKRYFLWSGQDGQSTVQRLYISEMSNPWTLTGPRVELSHPEYEWEKNGEPDVNEGPEVIQHGGKTFLVYSASHCDTDDYALGMLTASSTADPMKLASWTKSATPVFTKNAASEAYGPGHNGFFKSKDGQEDWIIYHANAGPNQRCGNQRVPRMQKFGWNPDGTPNFGTPVSLNVLINKPSGE</sequence>
<name>A0A5B7ZXF6_9BACT</name>
<evidence type="ECO:0000256" key="6">
    <source>
        <dbReference type="PIRSR" id="PIRSR606710-2"/>
    </source>
</evidence>
<feature type="active site" description="Proton donor" evidence="5">
    <location>
        <position position="228"/>
    </location>
</feature>